<protein>
    <submittedName>
        <fullName evidence="7">rRNA small subunit methyltransferase I</fullName>
    </submittedName>
</protein>
<keyword evidence="5" id="KW-0949">S-adenosyl-L-methionine</keyword>
<dbReference type="GO" id="GO:0006364">
    <property type="term" value="P:rRNA processing"/>
    <property type="evidence" value="ECO:0007669"/>
    <property type="project" value="UniProtKB-KW"/>
</dbReference>
<dbReference type="EMBL" id="FPHG01000021">
    <property type="protein sequence ID" value="SFV53809.1"/>
    <property type="molecule type" value="Genomic_DNA"/>
</dbReference>
<keyword evidence="1" id="KW-0963">Cytoplasm</keyword>
<sequence>MISFIPTPIGNPQDITIRALRVFENAQLFLCEDTRETKRLLKILEERFDFIMPSVDFISFNEHNGAKRLEELEVDIKTKEIVYVSDAGMPIISDPGQILVEYCQRNSIKYDVLAGASAVVTAYASSGFEDGKFLFFGFLPHKGIERSKQLSLALNSDYNTILYESPHRLLKLLEEIAKLDDNREIFLAKELTKRYQNYYRGIAIDIYKQFINENIRGEWVVIIKAKPQERASLYIEDIISLDLPPKPKSKLLAKLTGKSIKECYQELMKK</sequence>
<dbReference type="PANTHER" id="PTHR46111:SF1">
    <property type="entry name" value="RIBOSOMAL RNA SMALL SUBUNIT METHYLTRANSFERASE I"/>
    <property type="match status" value="1"/>
</dbReference>
<dbReference type="AlphaFoldDB" id="A0A1W1BJX3"/>
<keyword evidence="4 7" id="KW-0808">Transferase</keyword>
<keyword evidence="2" id="KW-0698">rRNA processing</keyword>
<evidence type="ECO:0000313" key="7">
    <source>
        <dbReference type="EMBL" id="SFV53809.1"/>
    </source>
</evidence>
<dbReference type="GO" id="GO:0032259">
    <property type="term" value="P:methylation"/>
    <property type="evidence" value="ECO:0007669"/>
    <property type="project" value="UniProtKB-KW"/>
</dbReference>
<dbReference type="InterPro" id="IPR008189">
    <property type="entry name" value="rRNA_ssu_MeTfrase_I"/>
</dbReference>
<dbReference type="InterPro" id="IPR000878">
    <property type="entry name" value="4pyrrol_Mease"/>
</dbReference>
<dbReference type="InterPro" id="IPR014776">
    <property type="entry name" value="4pyrrole_Mease_sub2"/>
</dbReference>
<dbReference type="InterPro" id="IPR014777">
    <property type="entry name" value="4pyrrole_Mease_sub1"/>
</dbReference>
<proteinExistence type="inferred from homology"/>
<dbReference type="GO" id="GO:0008168">
    <property type="term" value="F:methyltransferase activity"/>
    <property type="evidence" value="ECO:0007669"/>
    <property type="project" value="UniProtKB-KW"/>
</dbReference>
<dbReference type="InterPro" id="IPR035996">
    <property type="entry name" value="4pyrrol_Methylase_sf"/>
</dbReference>
<dbReference type="PIRSF" id="PIRSF005917">
    <property type="entry name" value="MTase_YraL"/>
    <property type="match status" value="1"/>
</dbReference>
<dbReference type="PROSITE" id="PS01296">
    <property type="entry name" value="RSMI"/>
    <property type="match status" value="1"/>
</dbReference>
<keyword evidence="3 7" id="KW-0489">Methyltransferase</keyword>
<evidence type="ECO:0000256" key="2">
    <source>
        <dbReference type="ARBA" id="ARBA00022552"/>
    </source>
</evidence>
<evidence type="ECO:0000256" key="1">
    <source>
        <dbReference type="ARBA" id="ARBA00022490"/>
    </source>
</evidence>
<dbReference type="SUPFAM" id="SSF53790">
    <property type="entry name" value="Tetrapyrrole methylase"/>
    <property type="match status" value="1"/>
</dbReference>
<accession>A0A1W1BJX3</accession>
<dbReference type="Pfam" id="PF00590">
    <property type="entry name" value="TP_methylase"/>
    <property type="match status" value="1"/>
</dbReference>
<reference evidence="7" key="1">
    <citation type="submission" date="2016-10" db="EMBL/GenBank/DDBJ databases">
        <authorList>
            <person name="de Groot N.N."/>
        </authorList>
    </citation>
    <scope>NUCLEOTIDE SEQUENCE</scope>
</reference>
<dbReference type="PANTHER" id="PTHR46111">
    <property type="entry name" value="RIBOSOMAL RNA SMALL SUBUNIT METHYLTRANSFERASE I"/>
    <property type="match status" value="1"/>
</dbReference>
<gene>
    <name evidence="7" type="ORF">MNB_SV-9-641</name>
</gene>
<dbReference type="HAMAP" id="MF_01877">
    <property type="entry name" value="16SrRNA_methyltr_I"/>
    <property type="match status" value="1"/>
</dbReference>
<evidence type="ECO:0000256" key="3">
    <source>
        <dbReference type="ARBA" id="ARBA00022603"/>
    </source>
</evidence>
<dbReference type="NCBIfam" id="TIGR00096">
    <property type="entry name" value="16S rRNA (cytidine(1402)-2'-O)-methyltransferase"/>
    <property type="match status" value="1"/>
</dbReference>
<organism evidence="7">
    <name type="scientific">hydrothermal vent metagenome</name>
    <dbReference type="NCBI Taxonomy" id="652676"/>
    <lineage>
        <taxon>unclassified sequences</taxon>
        <taxon>metagenomes</taxon>
        <taxon>ecological metagenomes</taxon>
    </lineage>
</organism>
<evidence type="ECO:0000256" key="5">
    <source>
        <dbReference type="ARBA" id="ARBA00022691"/>
    </source>
</evidence>
<name>A0A1W1BJX3_9ZZZZ</name>
<dbReference type="Gene3D" id="3.40.1010.10">
    <property type="entry name" value="Cobalt-precorrin-4 Transmethylase, Domain 1"/>
    <property type="match status" value="1"/>
</dbReference>
<evidence type="ECO:0000256" key="4">
    <source>
        <dbReference type="ARBA" id="ARBA00022679"/>
    </source>
</evidence>
<dbReference type="Gene3D" id="3.30.950.10">
    <property type="entry name" value="Methyltransferase, Cobalt-precorrin-4 Transmethylase, Domain 2"/>
    <property type="match status" value="1"/>
</dbReference>
<dbReference type="InterPro" id="IPR018063">
    <property type="entry name" value="SAM_MeTrfase_RsmI_CS"/>
</dbReference>
<dbReference type="CDD" id="cd11648">
    <property type="entry name" value="RsmI"/>
    <property type="match status" value="1"/>
</dbReference>
<evidence type="ECO:0000259" key="6">
    <source>
        <dbReference type="Pfam" id="PF00590"/>
    </source>
</evidence>
<feature type="domain" description="Tetrapyrrole methylase" evidence="6">
    <location>
        <begin position="1"/>
        <end position="201"/>
    </location>
</feature>